<dbReference type="OrthoDB" id="9996895at2759"/>
<feature type="compositionally biased region" description="Basic and acidic residues" evidence="1">
    <location>
        <begin position="87"/>
        <end position="100"/>
    </location>
</feature>
<feature type="region of interest" description="Disordered" evidence="1">
    <location>
        <begin position="641"/>
        <end position="662"/>
    </location>
</feature>
<feature type="compositionally biased region" description="Low complexity" evidence="1">
    <location>
        <begin position="63"/>
        <end position="76"/>
    </location>
</feature>
<feature type="region of interest" description="Disordered" evidence="1">
    <location>
        <begin position="866"/>
        <end position="935"/>
    </location>
</feature>
<comment type="caution">
    <text evidence="3">The sequence shown here is derived from an EMBL/GenBank/DDBJ whole genome shotgun (WGS) entry which is preliminary data.</text>
</comment>
<gene>
    <name evidence="3" type="ORF">FGG08_001506</name>
</gene>
<feature type="region of interest" description="Disordered" evidence="1">
    <location>
        <begin position="15"/>
        <end position="35"/>
    </location>
</feature>
<feature type="compositionally biased region" description="Basic residues" evidence="1">
    <location>
        <begin position="733"/>
        <end position="754"/>
    </location>
</feature>
<dbReference type="SUPFAM" id="SSF52540">
    <property type="entry name" value="P-loop containing nucleoside triphosphate hydrolases"/>
    <property type="match status" value="1"/>
</dbReference>
<dbReference type="Pfam" id="PF00004">
    <property type="entry name" value="AAA"/>
    <property type="match status" value="1"/>
</dbReference>
<evidence type="ECO:0000256" key="1">
    <source>
        <dbReference type="SAM" id="MobiDB-lite"/>
    </source>
</evidence>
<dbReference type="InterPro" id="IPR027417">
    <property type="entry name" value="P-loop_NTPase"/>
</dbReference>
<dbReference type="GO" id="GO:0005634">
    <property type="term" value="C:nucleus"/>
    <property type="evidence" value="ECO:0007669"/>
    <property type="project" value="TreeGrafter"/>
</dbReference>
<feature type="compositionally biased region" description="Basic and acidic residues" evidence="1">
    <location>
        <begin position="367"/>
        <end position="377"/>
    </location>
</feature>
<feature type="region of interest" description="Disordered" evidence="1">
    <location>
        <begin position="732"/>
        <end position="768"/>
    </location>
</feature>
<dbReference type="SMART" id="SM00382">
    <property type="entry name" value="AAA"/>
    <property type="match status" value="1"/>
</dbReference>
<reference evidence="3" key="1">
    <citation type="submission" date="2021-03" db="EMBL/GenBank/DDBJ databases">
        <title>Comparative genomics and phylogenomic investigation of the class Geoglossomycetes provide insights into ecological specialization and systematics.</title>
        <authorList>
            <person name="Melie T."/>
            <person name="Pirro S."/>
            <person name="Miller A.N."/>
            <person name="Quandt A."/>
        </authorList>
    </citation>
    <scope>NUCLEOTIDE SEQUENCE</scope>
    <source>
        <strain evidence="3">GBOQ0MN5Z8</strain>
    </source>
</reference>
<feature type="compositionally biased region" description="Polar residues" evidence="1">
    <location>
        <begin position="642"/>
        <end position="656"/>
    </location>
</feature>
<dbReference type="EMBL" id="JAGHQL010000020">
    <property type="protein sequence ID" value="KAH0544365.1"/>
    <property type="molecule type" value="Genomic_DNA"/>
</dbReference>
<feature type="region of interest" description="Disordered" evidence="1">
    <location>
        <begin position="189"/>
        <end position="224"/>
    </location>
</feature>
<name>A0A9P8L597_9PEZI</name>
<organism evidence="3 4">
    <name type="scientific">Glutinoglossum americanum</name>
    <dbReference type="NCBI Taxonomy" id="1670608"/>
    <lineage>
        <taxon>Eukaryota</taxon>
        <taxon>Fungi</taxon>
        <taxon>Dikarya</taxon>
        <taxon>Ascomycota</taxon>
        <taxon>Pezizomycotina</taxon>
        <taxon>Geoglossomycetes</taxon>
        <taxon>Geoglossales</taxon>
        <taxon>Geoglossaceae</taxon>
        <taxon>Glutinoglossum</taxon>
    </lineage>
</organism>
<dbReference type="Gene3D" id="3.40.50.300">
    <property type="entry name" value="P-loop containing nucleotide triphosphate hydrolases"/>
    <property type="match status" value="1"/>
</dbReference>
<dbReference type="GO" id="GO:0016887">
    <property type="term" value="F:ATP hydrolysis activity"/>
    <property type="evidence" value="ECO:0007669"/>
    <property type="project" value="InterPro"/>
</dbReference>
<dbReference type="PANTHER" id="PTHR23389:SF21">
    <property type="entry name" value="ATPASE FAMILY AAA DOMAIN-CONTAINING PROTEIN 5"/>
    <property type="match status" value="1"/>
</dbReference>
<evidence type="ECO:0000259" key="2">
    <source>
        <dbReference type="SMART" id="SM00382"/>
    </source>
</evidence>
<feature type="compositionally biased region" description="Polar residues" evidence="1">
    <location>
        <begin position="904"/>
        <end position="923"/>
    </location>
</feature>
<dbReference type="InterPro" id="IPR003959">
    <property type="entry name" value="ATPase_AAA_core"/>
</dbReference>
<dbReference type="GO" id="GO:0003677">
    <property type="term" value="F:DNA binding"/>
    <property type="evidence" value="ECO:0007669"/>
    <property type="project" value="TreeGrafter"/>
</dbReference>
<feature type="region of interest" description="Disordered" evidence="1">
    <location>
        <begin position="61"/>
        <end position="156"/>
    </location>
</feature>
<dbReference type="PANTHER" id="PTHR23389">
    <property type="entry name" value="CHROMOSOME TRANSMISSION FIDELITY FACTOR 18"/>
    <property type="match status" value="1"/>
</dbReference>
<feature type="region of interest" description="Disordered" evidence="1">
    <location>
        <begin position="295"/>
        <end position="386"/>
    </location>
</feature>
<dbReference type="GO" id="GO:0005524">
    <property type="term" value="F:ATP binding"/>
    <property type="evidence" value="ECO:0007669"/>
    <property type="project" value="InterPro"/>
</dbReference>
<feature type="region of interest" description="Disordered" evidence="1">
    <location>
        <begin position="1395"/>
        <end position="1421"/>
    </location>
</feature>
<feature type="region of interest" description="Disordered" evidence="1">
    <location>
        <begin position="415"/>
        <end position="436"/>
    </location>
</feature>
<dbReference type="InterPro" id="IPR003593">
    <property type="entry name" value="AAA+_ATPase"/>
</dbReference>
<sequence length="1421" mass="156315">MSLWDLTATTSAAPPESVLFTTERGDISHGSSTELSIETGEDSLEHQEAAAMTRLHPFFNPNQRAQQSSGSASPSANVPLTASVGENESRLRVTRGRSESGSKATPKAGVKKRKGKGKANAEFYTCSTETSKAKSSNNAETNTLEHEGTAGASCNASTGIAGVAKTTHTRRQESSQDILMQLDVHACEGESLESDPNESRRKRQKTVSPGAEETPLRPEQFHPLPNDTLFGQSGETYHSFCLQLEATANGDFSIFDRDTPVANMPSLVTKPEIPLPQLLESPQTPLRQVIEISSDPIVPDTGRAPLGSVNESHHAISLSSPPPLSPLATGDDLADRSVPPRKNSPPRKLLRLNAKGKFSSPISRRSGSHDRKLESKKSLASKMPKKQKMVIVKYRVDCDLASSLSRRIEYILSLPPRPGSTRPPEAPKKLDKPKPTHPFFMGKLGRKLIPDTSAPIISAVGRSSAFGTGVTTSGSDTDCGTSLSPRKRIAEKKGASNQDKVLGLADSRKGITSPSKTRTLKVPGALEPLWPPKGMLHVRGLENTLDWEPNERVTMPRAKRKLKHTLIQVPVTEDVIAYLSSRLNVTPQDQPAGKATTNLGVQYNRLPGALRLPERILTTGREIQRYVRRRIRSFLLPAGCSQGESSGTDNTLNSGDGSKKPHPTIQAMYRSILTSSTPFDRAECETQPWVQKYAPKCAGQVLQPGREALILQDWLRSLTVVSVDTGGADVSKAHVKHGSKKLKNKTKPIKKRKKRNEDVDGFIISSDEEANEMDEITDPEDDEVFIGNGPQFKRTVVRAGDPRSSGVQTGKLTNSIVISGPHGCGKTAAVYAVAKQLGFEVFEVNAGSRRSGRDVLEKVGEMTRNHLVHRAKGEQTNASADLTRMADTLPRDPSTGKPGRIGTLAQSNTQTASNVQSTRQNAENDPAEKRKLQPQQQKQSLILLEEIDILFEEDKQFWATVISLIAQSKRPIVMTCNDESLVPFDSLSLHAILRFVPPPEDLAVDHLLLIAANEGHILRREALRGLYNAKNRDLRASIMEMDYWCQMGIGDRKGGLEWMIQRWPPGTDVNENGETLRVASKDSYVTGMGWLDHEACRGPDDGFSDDEEEILIEAWDGWEIDVEDWHDRDDIKEWAMEVTLKGNKSKLSHSIALNAYEAFLQSMSAADVYAGQGMRSGNQVICDPTQPKLPDKYRCDDVLGWHFLRSDPMIRYDRLHSQMPIYAKSLAKRALRNETLDLNTNSQIESLYEQDMIENVIYLDDASRRHLSHADLSAAFTSIAVPPVFIAPQLTHTISSFDRTPSLTATELAPYVRTIVSHELHREEQQLKVSGLLSQGGRNGKKIRTTRASRSALVGGSRKSMRREKWFDGNVNTLMVLRTGGEGWQDAASRSLLHAESGGDDVDELALVERTPEESTGESEM</sequence>
<feature type="compositionally biased region" description="Basic and acidic residues" evidence="1">
    <location>
        <begin position="425"/>
        <end position="434"/>
    </location>
</feature>
<dbReference type="Proteomes" id="UP000698800">
    <property type="component" value="Unassembled WGS sequence"/>
</dbReference>
<evidence type="ECO:0000313" key="3">
    <source>
        <dbReference type="EMBL" id="KAH0544365.1"/>
    </source>
</evidence>
<protein>
    <recommendedName>
        <fullName evidence="2">AAA+ ATPase domain-containing protein</fullName>
    </recommendedName>
</protein>
<feature type="domain" description="AAA+ ATPase" evidence="2">
    <location>
        <begin position="812"/>
        <end position="1008"/>
    </location>
</feature>
<proteinExistence type="predicted"/>
<accession>A0A9P8L597</accession>
<feature type="compositionally biased region" description="Polar residues" evidence="1">
    <location>
        <begin position="125"/>
        <end position="142"/>
    </location>
</feature>
<evidence type="ECO:0000313" key="4">
    <source>
        <dbReference type="Proteomes" id="UP000698800"/>
    </source>
</evidence>
<keyword evidence="4" id="KW-1185">Reference proteome</keyword>